<dbReference type="AlphaFoldDB" id="I3XWZ9"/>
<evidence type="ECO:0000313" key="2">
    <source>
        <dbReference type="Proteomes" id="UP000006176"/>
    </source>
</evidence>
<protein>
    <submittedName>
        <fullName evidence="1">Uncharacterized protein</fullName>
    </submittedName>
</protein>
<name>I3XWZ9_SULBS</name>
<dbReference type="eggNOG" id="ENOG5032YQF">
    <property type="taxonomic scope" value="Bacteria"/>
</dbReference>
<evidence type="ECO:0000313" key="1">
    <source>
        <dbReference type="EMBL" id="AFL68473.1"/>
    </source>
</evidence>
<reference evidence="1 2" key="1">
    <citation type="submission" date="2012-06" db="EMBL/GenBank/DDBJ databases">
        <title>Complete sequence of Sulfurospirillum barnesii SES-3.</title>
        <authorList>
            <consortium name="US DOE Joint Genome Institute"/>
            <person name="Lucas S."/>
            <person name="Han J."/>
            <person name="Lapidus A."/>
            <person name="Cheng J.-F."/>
            <person name="Goodwin L."/>
            <person name="Pitluck S."/>
            <person name="Peters L."/>
            <person name="Ovchinnikova G."/>
            <person name="Lu M."/>
            <person name="Detter J.C."/>
            <person name="Han C."/>
            <person name="Tapia R."/>
            <person name="Land M."/>
            <person name="Hauser L."/>
            <person name="Kyrpides N."/>
            <person name="Ivanova N."/>
            <person name="Pagani I."/>
            <person name="Stolz J."/>
            <person name="Arkin A."/>
            <person name="Dehal P."/>
            <person name="Oremland R."/>
            <person name="Saltikov C."/>
            <person name="Basu P."/>
            <person name="Hollibaugh J."/>
            <person name="Newman D."/>
            <person name="Stolyar S."/>
            <person name="Hazen T."/>
            <person name="Woyke T."/>
        </authorList>
    </citation>
    <scope>NUCLEOTIDE SEQUENCE [LARGE SCALE GENOMIC DNA]</scope>
    <source>
        <strain evidence="2">ATCC 700032 / DSM 10660 / SES-3</strain>
    </source>
</reference>
<dbReference type="EMBL" id="CP003333">
    <property type="protein sequence ID" value="AFL68473.1"/>
    <property type="molecule type" value="Genomic_DNA"/>
</dbReference>
<sequence>MNTSYEEKTFENYFNAELGNLSSVYFPLGQTQEGVIGADSVAYSKNRQLWKMFGYPWFWFQPPYRGRNLQDIAQEMEYHTKASIHNIPKIKTNLLFQYKRSEYLILPSSGQWSHWKQPYFRYEIYPKQQKLLEHLEGQFGQQALVLYAAPAIKNVEELVEASMKKQIIEKTNFQKVSNLSGHHKNTFVQAGTISKAFSQPEKIENVDLLKTLNNIDGQDFSFDKLTSFTSTVNEVMRESNEYNRSFNLLMEQYSNLQEYRTFYGLMQMKVFKELTGIQWSMSFEY</sequence>
<organism evidence="1 2">
    <name type="scientific">Sulfurospirillum barnesii (strain ATCC 700032 / DSM 10660 / SES-3)</name>
    <dbReference type="NCBI Taxonomy" id="760154"/>
    <lineage>
        <taxon>Bacteria</taxon>
        <taxon>Pseudomonadati</taxon>
        <taxon>Campylobacterota</taxon>
        <taxon>Epsilonproteobacteria</taxon>
        <taxon>Campylobacterales</taxon>
        <taxon>Sulfurospirillaceae</taxon>
        <taxon>Sulfurospirillum</taxon>
    </lineage>
</organism>
<dbReference type="STRING" id="760154.Sulba_1178"/>
<accession>I3XWZ9</accession>
<dbReference type="Proteomes" id="UP000006176">
    <property type="component" value="Chromosome"/>
</dbReference>
<dbReference type="OrthoDB" id="7056101at2"/>
<dbReference type="KEGG" id="sba:Sulba_1178"/>
<proteinExistence type="predicted"/>
<dbReference type="PATRIC" id="fig|760154.4.peg.1182"/>
<keyword evidence="2" id="KW-1185">Reference proteome</keyword>
<dbReference type="HOGENOM" id="CLU_976354_0_0_7"/>
<dbReference type="RefSeq" id="WP_014769352.1">
    <property type="nucleotide sequence ID" value="NC_018002.1"/>
</dbReference>
<gene>
    <name evidence="1" type="ordered locus">Sulba_1178</name>
</gene>